<dbReference type="PANTHER" id="PTHR43179">
    <property type="entry name" value="RHAMNOSYLTRANSFERASE WBBL"/>
    <property type="match status" value="1"/>
</dbReference>
<comment type="caution">
    <text evidence="6">The sequence shown here is derived from an EMBL/GenBank/DDBJ whole genome shotgun (WGS) entry which is preliminary data.</text>
</comment>
<proteinExistence type="inferred from homology"/>
<organism evidence="6 7">
    <name type="scientific">Carbonactinospora thermoautotrophica</name>
    <dbReference type="NCBI Taxonomy" id="1469144"/>
    <lineage>
        <taxon>Bacteria</taxon>
        <taxon>Bacillati</taxon>
        <taxon>Actinomycetota</taxon>
        <taxon>Actinomycetes</taxon>
        <taxon>Kitasatosporales</taxon>
        <taxon>Carbonactinosporaceae</taxon>
        <taxon>Carbonactinospora</taxon>
    </lineage>
</organism>
<dbReference type="AlphaFoldDB" id="A0A132MZ73"/>
<keyword evidence="7" id="KW-1185">Reference proteome</keyword>
<dbReference type="SUPFAM" id="SSF53448">
    <property type="entry name" value="Nucleotide-diphospho-sugar transferases"/>
    <property type="match status" value="1"/>
</dbReference>
<keyword evidence="3" id="KW-0328">Glycosyltransferase</keyword>
<dbReference type="EMBL" id="LAXD01000001">
    <property type="protein sequence ID" value="KWX03124.1"/>
    <property type="molecule type" value="Genomic_DNA"/>
</dbReference>
<comment type="similarity">
    <text evidence="2">Belongs to the glycosyltransferase 2 family.</text>
</comment>
<evidence type="ECO:0000256" key="1">
    <source>
        <dbReference type="ARBA" id="ARBA00004776"/>
    </source>
</evidence>
<dbReference type="PATRIC" id="fig|1469144.10.peg.4476"/>
<dbReference type="Proteomes" id="UP000070188">
    <property type="component" value="Unassembled WGS sequence"/>
</dbReference>
<dbReference type="InterPro" id="IPR001173">
    <property type="entry name" value="Glyco_trans_2-like"/>
</dbReference>
<evidence type="ECO:0000256" key="2">
    <source>
        <dbReference type="ARBA" id="ARBA00006739"/>
    </source>
</evidence>
<gene>
    <name evidence="6" type="ORF">LI90_4174</name>
</gene>
<dbReference type="GO" id="GO:0016757">
    <property type="term" value="F:glycosyltransferase activity"/>
    <property type="evidence" value="ECO:0007669"/>
    <property type="project" value="UniProtKB-KW"/>
</dbReference>
<protein>
    <submittedName>
        <fullName evidence="6">Glycosyl transferase family 2</fullName>
    </submittedName>
</protein>
<dbReference type="RefSeq" id="WP_066890558.1">
    <property type="nucleotide sequence ID" value="NZ_JYIJ01000019.1"/>
</dbReference>
<dbReference type="STRING" id="1469144.LI90_4174"/>
<evidence type="ECO:0000313" key="6">
    <source>
        <dbReference type="EMBL" id="KWX03124.1"/>
    </source>
</evidence>
<evidence type="ECO:0000313" key="7">
    <source>
        <dbReference type="Proteomes" id="UP000070188"/>
    </source>
</evidence>
<dbReference type="OrthoDB" id="9787979at2"/>
<sequence length="286" mass="31779">MTDVDVLIPTRDRGCALALTLSGLAAQTVSGFRVVVSDQSEHGSAWEDPAVAAALRILRHRGDRVETHRHLPRRGLAEHRAHLLSRAKARYALFLDDDVWLEPDALELLRTAIGELRCGFVGMAVQGLSFVHDVRPHEHTPYEEWTDGVRPERVRRGEPAWERWRLHNAANLIHIAQRLDLAPGEWRAYKVAWIGACVLYDRAKLVDCGGFDFWPALPEHHSGEDVVAQLRVMERHGGAGILPSKAIHLEFPTTVPHRPVDCYQVVLGDEAPSTGSDTPAAGTARP</sequence>
<comment type="pathway">
    <text evidence="1">Cell wall biogenesis; cell wall polysaccharide biosynthesis.</text>
</comment>
<reference evidence="7" key="1">
    <citation type="submission" date="2015-04" db="EMBL/GenBank/DDBJ databases">
        <title>Physiological reanalysis, assessment of diazotrophy, and genome sequences of multiple isolates of Streptomyces thermoautotrophicus.</title>
        <authorList>
            <person name="MacKellar D.C."/>
            <person name="Lieber L."/>
            <person name="Norman J."/>
            <person name="Bolger A."/>
            <person name="Tobin C."/>
            <person name="Murray J.W."/>
            <person name="Chang R."/>
            <person name="Ford T."/>
            <person name="Nguyen P.Q."/>
            <person name="Woodward J."/>
            <person name="Permingeat H."/>
            <person name="Joshi N.S."/>
            <person name="Silver P.A."/>
            <person name="Usadel B."/>
            <person name="Rutherford A.W."/>
            <person name="Friesen M."/>
            <person name="Prell J."/>
        </authorList>
    </citation>
    <scope>NUCLEOTIDE SEQUENCE [LARGE SCALE GENOMIC DNA]</scope>
    <source>
        <strain evidence="7">H1</strain>
    </source>
</reference>
<dbReference type="Pfam" id="PF00535">
    <property type="entry name" value="Glycos_transf_2"/>
    <property type="match status" value="1"/>
</dbReference>
<evidence type="ECO:0000259" key="5">
    <source>
        <dbReference type="Pfam" id="PF00535"/>
    </source>
</evidence>
<dbReference type="InterPro" id="IPR029044">
    <property type="entry name" value="Nucleotide-diphossugar_trans"/>
</dbReference>
<accession>A0A132MZ73</accession>
<name>A0A132MZ73_9ACTN</name>
<dbReference type="PANTHER" id="PTHR43179:SF12">
    <property type="entry name" value="GALACTOFURANOSYLTRANSFERASE GLFT2"/>
    <property type="match status" value="1"/>
</dbReference>
<feature type="domain" description="Glycosyltransferase 2-like" evidence="5">
    <location>
        <begin position="6"/>
        <end position="127"/>
    </location>
</feature>
<evidence type="ECO:0000256" key="4">
    <source>
        <dbReference type="ARBA" id="ARBA00022679"/>
    </source>
</evidence>
<evidence type="ECO:0000256" key="3">
    <source>
        <dbReference type="ARBA" id="ARBA00022676"/>
    </source>
</evidence>
<dbReference type="Gene3D" id="3.90.550.10">
    <property type="entry name" value="Spore Coat Polysaccharide Biosynthesis Protein SpsA, Chain A"/>
    <property type="match status" value="1"/>
</dbReference>
<dbReference type="CDD" id="cd00761">
    <property type="entry name" value="Glyco_tranf_GTA_type"/>
    <property type="match status" value="1"/>
</dbReference>
<keyword evidence="4 6" id="KW-0808">Transferase</keyword>